<evidence type="ECO:0000256" key="3">
    <source>
        <dbReference type="ARBA" id="ARBA00012154"/>
    </source>
</evidence>
<dbReference type="PANTHER" id="PTHR21087">
    <property type="entry name" value="SHIKIMATE KINASE"/>
    <property type="match status" value="1"/>
</dbReference>
<dbReference type="GO" id="GO:0004765">
    <property type="term" value="F:shikimate kinase activity"/>
    <property type="evidence" value="ECO:0007669"/>
    <property type="project" value="UniProtKB-EC"/>
</dbReference>
<proteinExistence type="inferred from homology"/>
<evidence type="ECO:0000313" key="11">
    <source>
        <dbReference type="EMBL" id="CAB4555079.1"/>
    </source>
</evidence>
<dbReference type="InterPro" id="IPR000623">
    <property type="entry name" value="Shikimate_kinase/TSH1"/>
</dbReference>
<name>A0A6J6CXB7_9ZZZZ</name>
<dbReference type="InterPro" id="IPR027417">
    <property type="entry name" value="P-loop_NTPase"/>
</dbReference>
<dbReference type="AlphaFoldDB" id="A0A6J6CXB7"/>
<dbReference type="HAMAP" id="MF_00109">
    <property type="entry name" value="Shikimate_kinase"/>
    <property type="match status" value="1"/>
</dbReference>
<dbReference type="EC" id="2.7.1.71" evidence="3"/>
<dbReference type="PROSITE" id="PS01128">
    <property type="entry name" value="SHIKIMATE_KINASE"/>
    <property type="match status" value="1"/>
</dbReference>
<comment type="similarity">
    <text evidence="2">Belongs to the shikimate kinase family.</text>
</comment>
<gene>
    <name evidence="11" type="ORF">UFOPK1639_00023</name>
</gene>
<dbReference type="GO" id="GO:0005829">
    <property type="term" value="C:cytosol"/>
    <property type="evidence" value="ECO:0007669"/>
    <property type="project" value="TreeGrafter"/>
</dbReference>
<evidence type="ECO:0000256" key="4">
    <source>
        <dbReference type="ARBA" id="ARBA00022605"/>
    </source>
</evidence>
<evidence type="ECO:0000256" key="8">
    <source>
        <dbReference type="ARBA" id="ARBA00022840"/>
    </source>
</evidence>
<dbReference type="SUPFAM" id="SSF52540">
    <property type="entry name" value="P-loop containing nucleoside triphosphate hydrolases"/>
    <property type="match status" value="1"/>
</dbReference>
<accession>A0A6J6CXB7</accession>
<keyword evidence="6" id="KW-0547">Nucleotide-binding</keyword>
<dbReference type="UniPathway" id="UPA00053">
    <property type="reaction ID" value="UER00088"/>
</dbReference>
<evidence type="ECO:0000256" key="9">
    <source>
        <dbReference type="ARBA" id="ARBA00023141"/>
    </source>
</evidence>
<keyword evidence="5" id="KW-0808">Transferase</keyword>
<dbReference type="Pfam" id="PF01202">
    <property type="entry name" value="SKI"/>
    <property type="match status" value="1"/>
</dbReference>
<dbReference type="CDD" id="cd00464">
    <property type="entry name" value="SK"/>
    <property type="match status" value="1"/>
</dbReference>
<keyword evidence="4" id="KW-0028">Amino-acid biosynthesis</keyword>
<dbReference type="GO" id="GO:0009073">
    <property type="term" value="P:aromatic amino acid family biosynthetic process"/>
    <property type="evidence" value="ECO:0007669"/>
    <property type="project" value="UniProtKB-KW"/>
</dbReference>
<dbReference type="GO" id="GO:0008652">
    <property type="term" value="P:amino acid biosynthetic process"/>
    <property type="evidence" value="ECO:0007669"/>
    <property type="project" value="UniProtKB-KW"/>
</dbReference>
<sequence>MKQPLVLVGPMGVGKTTVGKKLAKEFNTSFADTDKIIASEHGSISSLFERLGEPGFREIESNILAKCLQGSGIVATGGGVVTTESNRMLLKNHNVIYLATDGNNVASRISTRNRPLLSDGENSWKNIYEARKPFYQEVATHEVDTSGKSLATIVTEISTLVRQK</sequence>
<keyword evidence="9" id="KW-0057">Aromatic amino acid biosynthesis</keyword>
<dbReference type="GO" id="GO:0005524">
    <property type="term" value="F:ATP binding"/>
    <property type="evidence" value="ECO:0007669"/>
    <property type="project" value="UniProtKB-KW"/>
</dbReference>
<organism evidence="11">
    <name type="scientific">freshwater metagenome</name>
    <dbReference type="NCBI Taxonomy" id="449393"/>
    <lineage>
        <taxon>unclassified sequences</taxon>
        <taxon>metagenomes</taxon>
        <taxon>ecological metagenomes</taxon>
    </lineage>
</organism>
<protein>
    <recommendedName>
        <fullName evidence="3">shikimate kinase</fullName>
        <ecNumber evidence="3">2.7.1.71</ecNumber>
    </recommendedName>
</protein>
<dbReference type="InterPro" id="IPR023000">
    <property type="entry name" value="Shikimate_kinase_CS"/>
</dbReference>
<dbReference type="PANTHER" id="PTHR21087:SF16">
    <property type="entry name" value="SHIKIMATE KINASE 1, CHLOROPLASTIC"/>
    <property type="match status" value="1"/>
</dbReference>
<evidence type="ECO:0000256" key="5">
    <source>
        <dbReference type="ARBA" id="ARBA00022679"/>
    </source>
</evidence>
<dbReference type="EMBL" id="CAEZTH010000002">
    <property type="protein sequence ID" value="CAB4555079.1"/>
    <property type="molecule type" value="Genomic_DNA"/>
</dbReference>
<evidence type="ECO:0000256" key="6">
    <source>
        <dbReference type="ARBA" id="ARBA00022741"/>
    </source>
</evidence>
<dbReference type="GO" id="GO:0009423">
    <property type="term" value="P:chorismate biosynthetic process"/>
    <property type="evidence" value="ECO:0007669"/>
    <property type="project" value="UniProtKB-UniPathway"/>
</dbReference>
<keyword evidence="7" id="KW-0418">Kinase</keyword>
<evidence type="ECO:0000256" key="10">
    <source>
        <dbReference type="ARBA" id="ARBA00048567"/>
    </source>
</evidence>
<dbReference type="PRINTS" id="PR01100">
    <property type="entry name" value="SHIKIMTKNASE"/>
</dbReference>
<dbReference type="Gene3D" id="3.40.50.300">
    <property type="entry name" value="P-loop containing nucleotide triphosphate hydrolases"/>
    <property type="match status" value="1"/>
</dbReference>
<dbReference type="InterPro" id="IPR031322">
    <property type="entry name" value="Shikimate/glucono_kinase"/>
</dbReference>
<reference evidence="11" key="1">
    <citation type="submission" date="2020-05" db="EMBL/GenBank/DDBJ databases">
        <authorList>
            <person name="Chiriac C."/>
            <person name="Salcher M."/>
            <person name="Ghai R."/>
            <person name="Kavagutti S V."/>
        </authorList>
    </citation>
    <scope>NUCLEOTIDE SEQUENCE</scope>
</reference>
<keyword evidence="8" id="KW-0067">ATP-binding</keyword>
<evidence type="ECO:0000256" key="2">
    <source>
        <dbReference type="ARBA" id="ARBA00006997"/>
    </source>
</evidence>
<comment type="catalytic activity">
    <reaction evidence="10">
        <text>shikimate + ATP = 3-phosphoshikimate + ADP + H(+)</text>
        <dbReference type="Rhea" id="RHEA:13121"/>
        <dbReference type="ChEBI" id="CHEBI:15378"/>
        <dbReference type="ChEBI" id="CHEBI:30616"/>
        <dbReference type="ChEBI" id="CHEBI:36208"/>
        <dbReference type="ChEBI" id="CHEBI:145989"/>
        <dbReference type="ChEBI" id="CHEBI:456216"/>
        <dbReference type="EC" id="2.7.1.71"/>
    </reaction>
</comment>
<comment type="pathway">
    <text evidence="1">Metabolic intermediate biosynthesis; chorismate biosynthesis; chorismate from D-erythrose 4-phosphate and phosphoenolpyruvate: step 5/7.</text>
</comment>
<evidence type="ECO:0000256" key="7">
    <source>
        <dbReference type="ARBA" id="ARBA00022777"/>
    </source>
</evidence>
<evidence type="ECO:0000256" key="1">
    <source>
        <dbReference type="ARBA" id="ARBA00004842"/>
    </source>
</evidence>